<protein>
    <submittedName>
        <fullName evidence="1">Uncharacterized protein</fullName>
    </submittedName>
</protein>
<proteinExistence type="predicted"/>
<accession>A0A8H4L870</accession>
<sequence>MEILDQSSNETGNDIPPVIIPIPFYSFLEHSPYLITYLPSETDPTTPDLSLSCRDGPSYDSKYARIISPPWQSLSEEMQGLILNESRGLSFEETANELCSLDTYAVKWRQILDIPLVKWRRPGDVDIEPEEIIKFLNKEVMIYLDTKSIDYCEYGTLGRYIYRERLHLYNGRPPFQRDGFFAKATRFHDPESDGLYRLSAFHTGLSQMLSAHLDDYVDFYPYDMRSQTIPPPHYQTIPDRAIQSFRDHGYLLRPLFRALYLFVDGRALAEYPGPMPAQRGEAECHLAYRQRVNIQSMSRVSVLKVKTGDESHLSSPISLLPLFDAGSALDVNCPDYQDEMEPTVARVKLDVAICFVWELLIKEETASSEAAKQAERLREEQQAFCEAWVRKVVIHSQEVGIDTNGYSWMAIRRALARKNGEAFDYDQIVPWWELLRHWTG</sequence>
<gene>
    <name evidence="1" type="ORF">FALBO_10287</name>
</gene>
<name>A0A8H4L870_9HYPO</name>
<reference evidence="1 2" key="1">
    <citation type="submission" date="2020-01" db="EMBL/GenBank/DDBJ databases">
        <title>Identification and distribution of gene clusters putatively required for synthesis of sphingolipid metabolism inhibitors in phylogenetically diverse species of the filamentous fungus Fusarium.</title>
        <authorList>
            <person name="Kim H.-S."/>
            <person name="Busman M."/>
            <person name="Brown D.W."/>
            <person name="Divon H."/>
            <person name="Uhlig S."/>
            <person name="Proctor R.H."/>
        </authorList>
    </citation>
    <scope>NUCLEOTIDE SEQUENCE [LARGE SCALE GENOMIC DNA]</scope>
    <source>
        <strain evidence="1 2">NRRL 20459</strain>
    </source>
</reference>
<dbReference type="AlphaFoldDB" id="A0A8H4L870"/>
<evidence type="ECO:0000313" key="2">
    <source>
        <dbReference type="Proteomes" id="UP000554235"/>
    </source>
</evidence>
<keyword evidence="2" id="KW-1185">Reference proteome</keyword>
<dbReference type="Proteomes" id="UP000554235">
    <property type="component" value="Unassembled WGS sequence"/>
</dbReference>
<organism evidence="1 2">
    <name type="scientific">Fusarium albosuccineum</name>
    <dbReference type="NCBI Taxonomy" id="1237068"/>
    <lineage>
        <taxon>Eukaryota</taxon>
        <taxon>Fungi</taxon>
        <taxon>Dikarya</taxon>
        <taxon>Ascomycota</taxon>
        <taxon>Pezizomycotina</taxon>
        <taxon>Sordariomycetes</taxon>
        <taxon>Hypocreomycetidae</taxon>
        <taxon>Hypocreales</taxon>
        <taxon>Nectriaceae</taxon>
        <taxon>Fusarium</taxon>
        <taxon>Fusarium decemcellulare species complex</taxon>
    </lineage>
</organism>
<evidence type="ECO:0000313" key="1">
    <source>
        <dbReference type="EMBL" id="KAF4462894.1"/>
    </source>
</evidence>
<dbReference type="EMBL" id="JAADYS010001462">
    <property type="protein sequence ID" value="KAF4462894.1"/>
    <property type="molecule type" value="Genomic_DNA"/>
</dbReference>
<dbReference type="OrthoDB" id="5235440at2759"/>
<comment type="caution">
    <text evidence="1">The sequence shown here is derived from an EMBL/GenBank/DDBJ whole genome shotgun (WGS) entry which is preliminary data.</text>
</comment>